<name>A0ABN7VN74_GIGMA</name>
<accession>A0ABN7VN74</accession>
<evidence type="ECO:0000313" key="3">
    <source>
        <dbReference type="Proteomes" id="UP000789901"/>
    </source>
</evidence>
<proteinExistence type="predicted"/>
<feature type="region of interest" description="Disordered" evidence="1">
    <location>
        <begin position="253"/>
        <end position="314"/>
    </location>
</feature>
<protein>
    <submittedName>
        <fullName evidence="2">42172_t:CDS:1</fullName>
    </submittedName>
</protein>
<keyword evidence="3" id="KW-1185">Reference proteome</keyword>
<gene>
    <name evidence="2" type="ORF">GMARGA_LOCUS20635</name>
</gene>
<sequence>IELKISNNQNIEPEVSDNQDTEFEVLENEDIEYEISDNHDAELEILAVYDSIDDLSNIDNFDETEELFIGKTFQNWDQVAKFIKKYAASKGHRIQIGGSERVNTKTYQSIGAGTKTYYKGTNRVEEPANCVSSQSPNKISKAISKKRKFGKLWELERKVITDAIKDNNEHIYHELLRFFISIQKQTSQKIINNISVDGFNNSTNNNSCMLDIQNPIKRKSKGRSKSKRIANAFEKSDTVMNYKCKICKQSGHNSQTCKEKNKENINTDNADEEFGSDELSTMSVSNTEESEPSNVMVLISPPTQSINPQNYENK</sequence>
<comment type="caution">
    <text evidence="2">The sequence shown here is derived from an EMBL/GenBank/DDBJ whole genome shotgun (WGS) entry which is preliminary data.</text>
</comment>
<feature type="compositionally biased region" description="Polar residues" evidence="1">
    <location>
        <begin position="301"/>
        <end position="314"/>
    </location>
</feature>
<organism evidence="2 3">
    <name type="scientific">Gigaspora margarita</name>
    <dbReference type="NCBI Taxonomy" id="4874"/>
    <lineage>
        <taxon>Eukaryota</taxon>
        <taxon>Fungi</taxon>
        <taxon>Fungi incertae sedis</taxon>
        <taxon>Mucoromycota</taxon>
        <taxon>Glomeromycotina</taxon>
        <taxon>Glomeromycetes</taxon>
        <taxon>Diversisporales</taxon>
        <taxon>Gigasporaceae</taxon>
        <taxon>Gigaspora</taxon>
    </lineage>
</organism>
<feature type="compositionally biased region" description="Polar residues" evidence="1">
    <location>
        <begin position="278"/>
        <end position="287"/>
    </location>
</feature>
<evidence type="ECO:0000256" key="1">
    <source>
        <dbReference type="SAM" id="MobiDB-lite"/>
    </source>
</evidence>
<dbReference type="EMBL" id="CAJVQB010018285">
    <property type="protein sequence ID" value="CAG8787158.1"/>
    <property type="molecule type" value="Genomic_DNA"/>
</dbReference>
<feature type="non-terminal residue" evidence="2">
    <location>
        <position position="1"/>
    </location>
</feature>
<evidence type="ECO:0000313" key="2">
    <source>
        <dbReference type="EMBL" id="CAG8787158.1"/>
    </source>
</evidence>
<reference evidence="2 3" key="1">
    <citation type="submission" date="2021-06" db="EMBL/GenBank/DDBJ databases">
        <authorList>
            <person name="Kallberg Y."/>
            <person name="Tangrot J."/>
            <person name="Rosling A."/>
        </authorList>
    </citation>
    <scope>NUCLEOTIDE SEQUENCE [LARGE SCALE GENOMIC DNA]</scope>
    <source>
        <strain evidence="2 3">120-4 pot B 10/14</strain>
    </source>
</reference>
<dbReference type="Proteomes" id="UP000789901">
    <property type="component" value="Unassembled WGS sequence"/>
</dbReference>